<keyword evidence="10" id="KW-1185">Reference proteome</keyword>
<evidence type="ECO:0000256" key="7">
    <source>
        <dbReference type="SAM" id="SignalP"/>
    </source>
</evidence>
<dbReference type="CDD" id="cd13558">
    <property type="entry name" value="PBP2_SsuA_like_2"/>
    <property type="match status" value="1"/>
</dbReference>
<dbReference type="EMBL" id="FAOZ01000007">
    <property type="protein sequence ID" value="CUU56400.1"/>
    <property type="molecule type" value="Genomic_DNA"/>
</dbReference>
<evidence type="ECO:0000256" key="2">
    <source>
        <dbReference type="ARBA" id="ARBA00010742"/>
    </source>
</evidence>
<reference evidence="10" key="1">
    <citation type="submission" date="2015-11" db="EMBL/GenBank/DDBJ databases">
        <authorList>
            <person name="Varghese N."/>
        </authorList>
    </citation>
    <scope>NUCLEOTIDE SEQUENCE [LARGE SCALE GENOMIC DNA]</scope>
    <source>
        <strain evidence="10">DSM 45899</strain>
    </source>
</reference>
<dbReference type="SUPFAM" id="SSF53850">
    <property type="entry name" value="Periplasmic binding protein-like II"/>
    <property type="match status" value="1"/>
</dbReference>
<evidence type="ECO:0000256" key="1">
    <source>
        <dbReference type="ARBA" id="ARBA00004418"/>
    </source>
</evidence>
<dbReference type="GO" id="GO:0042626">
    <property type="term" value="F:ATPase-coupled transmembrane transporter activity"/>
    <property type="evidence" value="ECO:0007669"/>
    <property type="project" value="InterPro"/>
</dbReference>
<dbReference type="NCBIfam" id="TIGR01728">
    <property type="entry name" value="SsuA_fam"/>
    <property type="match status" value="1"/>
</dbReference>
<evidence type="ECO:0000256" key="5">
    <source>
        <dbReference type="ARBA" id="ARBA00055538"/>
    </source>
</evidence>
<dbReference type="Proteomes" id="UP000198802">
    <property type="component" value="Unassembled WGS sequence"/>
</dbReference>
<gene>
    <name evidence="9" type="ORF">Ga0074812_107284</name>
</gene>
<dbReference type="PANTHER" id="PTHR30024:SF48">
    <property type="entry name" value="ABC TRANSPORTER SUBSTRATE-BINDING PROTEIN"/>
    <property type="match status" value="1"/>
</dbReference>
<dbReference type="GO" id="GO:0042597">
    <property type="term" value="C:periplasmic space"/>
    <property type="evidence" value="ECO:0007669"/>
    <property type="project" value="UniProtKB-SubCell"/>
</dbReference>
<evidence type="ECO:0000313" key="9">
    <source>
        <dbReference type="EMBL" id="CUU56400.1"/>
    </source>
</evidence>
<evidence type="ECO:0000259" key="8">
    <source>
        <dbReference type="SMART" id="SM00062"/>
    </source>
</evidence>
<dbReference type="AlphaFoldDB" id="A0A0S4QLF8"/>
<dbReference type="InterPro" id="IPR015168">
    <property type="entry name" value="SsuA/THI5"/>
</dbReference>
<dbReference type="GO" id="GO:0016020">
    <property type="term" value="C:membrane"/>
    <property type="evidence" value="ECO:0007669"/>
    <property type="project" value="InterPro"/>
</dbReference>
<keyword evidence="3" id="KW-0813">Transport</keyword>
<organism evidence="9 10">
    <name type="scientific">Parafrankia irregularis</name>
    <dbReference type="NCBI Taxonomy" id="795642"/>
    <lineage>
        <taxon>Bacteria</taxon>
        <taxon>Bacillati</taxon>
        <taxon>Actinomycetota</taxon>
        <taxon>Actinomycetes</taxon>
        <taxon>Frankiales</taxon>
        <taxon>Frankiaceae</taxon>
        <taxon>Parafrankia</taxon>
    </lineage>
</organism>
<dbReference type="RefSeq" id="WP_091276542.1">
    <property type="nucleotide sequence ID" value="NZ_FAOZ01000007.1"/>
</dbReference>
<comment type="function">
    <text evidence="5">Part of a binding-protein-dependent transport system for aliphatic sulfonates. Putative binding protein.</text>
</comment>
<dbReference type="Pfam" id="PF09084">
    <property type="entry name" value="NMT1"/>
    <property type="match status" value="1"/>
</dbReference>
<protein>
    <recommendedName>
        <fullName evidence="6">Putative aliphatic sulfonates-binding protein</fullName>
    </recommendedName>
</protein>
<dbReference type="Gene3D" id="3.40.190.10">
    <property type="entry name" value="Periplasmic binding protein-like II"/>
    <property type="match status" value="2"/>
</dbReference>
<keyword evidence="4 7" id="KW-0732">Signal</keyword>
<dbReference type="FunFam" id="3.40.190.10:FF:000050">
    <property type="entry name" value="Sulfonate ABC transporter substrate-binding protein"/>
    <property type="match status" value="1"/>
</dbReference>
<evidence type="ECO:0000313" key="10">
    <source>
        <dbReference type="Proteomes" id="UP000198802"/>
    </source>
</evidence>
<comment type="similarity">
    <text evidence="2">Belongs to the bacterial solute-binding protein SsuA/TauA family.</text>
</comment>
<proteinExistence type="inferred from homology"/>
<dbReference type="InterPro" id="IPR001638">
    <property type="entry name" value="Solute-binding_3/MltF_N"/>
</dbReference>
<dbReference type="PROSITE" id="PS51257">
    <property type="entry name" value="PROKAR_LIPOPROTEIN"/>
    <property type="match status" value="1"/>
</dbReference>
<dbReference type="SMART" id="SM00062">
    <property type="entry name" value="PBPb"/>
    <property type="match status" value="1"/>
</dbReference>
<evidence type="ECO:0000256" key="6">
    <source>
        <dbReference type="ARBA" id="ARBA00070228"/>
    </source>
</evidence>
<comment type="subcellular location">
    <subcellularLocation>
        <location evidence="1">Periplasm</location>
    </subcellularLocation>
</comment>
<sequence>MSTSARRRRWAVWPLLPLLLAVFAAGCSSGSDDDPDTTAATATGGSVDLSSVTLRIGDQKATAVQALLDSAGALDGVPYRIEWSTFTSGPPQMEALAANAIDIGSVGDTPAVFAAASGADIRIAGAYREDPSGAAILVPKDSPIRTPADLRGRKIAYAQGSSAHYHLLAALTKAGLTFDDITPAILQPSDALAAFGKGDIDAWAIWDPYTAIAQQTANARVLVDGDGLVAGLSFQVARAKALDDPATSAAISDFLVRLAKARLWAIDNKDTWADRWAKETNISVDVARTAVARQDRRPVAVDATVIADVQKIADAFHGAKLIPTKVDAAKLTTDRYNAAVTATAPR</sequence>
<dbReference type="InterPro" id="IPR010067">
    <property type="entry name" value="ABC_SsuA_sub-bd"/>
</dbReference>
<feature type="signal peptide" evidence="7">
    <location>
        <begin position="1"/>
        <end position="24"/>
    </location>
</feature>
<feature type="chain" id="PRO_5039232303" description="Putative aliphatic sulfonates-binding protein" evidence="7">
    <location>
        <begin position="25"/>
        <end position="346"/>
    </location>
</feature>
<dbReference type="PANTHER" id="PTHR30024">
    <property type="entry name" value="ALIPHATIC SULFONATES-BINDING PROTEIN-RELATED"/>
    <property type="match status" value="1"/>
</dbReference>
<name>A0A0S4QLF8_9ACTN</name>
<evidence type="ECO:0000256" key="4">
    <source>
        <dbReference type="ARBA" id="ARBA00022729"/>
    </source>
</evidence>
<accession>A0A0S4QLF8</accession>
<evidence type="ECO:0000256" key="3">
    <source>
        <dbReference type="ARBA" id="ARBA00022448"/>
    </source>
</evidence>
<feature type="domain" description="Solute-binding protein family 3/N-terminal" evidence="8">
    <location>
        <begin position="53"/>
        <end position="280"/>
    </location>
</feature>